<dbReference type="NCBIfam" id="TIGR04057">
    <property type="entry name" value="SusC_RagA_signa"/>
    <property type="match status" value="1"/>
</dbReference>
<evidence type="ECO:0000256" key="2">
    <source>
        <dbReference type="ARBA" id="ARBA00022448"/>
    </source>
</evidence>
<dbReference type="NCBIfam" id="TIGR04056">
    <property type="entry name" value="OMP_RagA_SusC"/>
    <property type="match status" value="1"/>
</dbReference>
<evidence type="ECO:0000256" key="8">
    <source>
        <dbReference type="PROSITE-ProRule" id="PRU01360"/>
    </source>
</evidence>
<evidence type="ECO:0000313" key="14">
    <source>
        <dbReference type="Proteomes" id="UP001378956"/>
    </source>
</evidence>
<evidence type="ECO:0000256" key="6">
    <source>
        <dbReference type="ARBA" id="ARBA00023136"/>
    </source>
</evidence>
<comment type="caution">
    <text evidence="13">The sequence shown here is derived from an EMBL/GenBank/DDBJ whole genome shotgun (WGS) entry which is preliminary data.</text>
</comment>
<dbReference type="InterPro" id="IPR023996">
    <property type="entry name" value="TonB-dep_OMP_SusC/RagA"/>
</dbReference>
<dbReference type="SUPFAM" id="SSF49464">
    <property type="entry name" value="Carboxypeptidase regulatory domain-like"/>
    <property type="match status" value="1"/>
</dbReference>
<protein>
    <submittedName>
        <fullName evidence="13">TonB-dependent receptor</fullName>
    </submittedName>
</protein>
<keyword evidence="14" id="KW-1185">Reference proteome</keyword>
<evidence type="ECO:0000256" key="5">
    <source>
        <dbReference type="ARBA" id="ARBA00023077"/>
    </source>
</evidence>
<comment type="similarity">
    <text evidence="8 9">Belongs to the TonB-dependent receptor family.</text>
</comment>
<dbReference type="InterPro" id="IPR008969">
    <property type="entry name" value="CarboxyPept-like_regulatory"/>
</dbReference>
<keyword evidence="7 8" id="KW-0998">Cell outer membrane</keyword>
<dbReference type="InterPro" id="IPR037066">
    <property type="entry name" value="Plug_dom_sf"/>
</dbReference>
<dbReference type="Gene3D" id="2.40.170.20">
    <property type="entry name" value="TonB-dependent receptor, beta-barrel domain"/>
    <property type="match status" value="1"/>
</dbReference>
<dbReference type="InterPro" id="IPR023997">
    <property type="entry name" value="TonB-dep_OMP_SusC/RagA_CS"/>
</dbReference>
<gene>
    <name evidence="13" type="ORF">WAE58_14110</name>
</gene>
<dbReference type="InterPro" id="IPR000531">
    <property type="entry name" value="Beta-barrel_TonB"/>
</dbReference>
<dbReference type="InterPro" id="IPR012910">
    <property type="entry name" value="Plug_dom"/>
</dbReference>
<feature type="domain" description="TonB-dependent receptor plug" evidence="12">
    <location>
        <begin position="140"/>
        <end position="260"/>
    </location>
</feature>
<evidence type="ECO:0000256" key="4">
    <source>
        <dbReference type="ARBA" id="ARBA00022692"/>
    </source>
</evidence>
<evidence type="ECO:0000256" key="9">
    <source>
        <dbReference type="RuleBase" id="RU003357"/>
    </source>
</evidence>
<sequence>MQNFKKERPLSSARSFVKKTLLLLSGLIMFLFIPLISRSQTQTIVNSTLKGQVIDQVTRKGIAGASVSITGTTHSVQTDKDGRFNFVTGQKLPYTLVITFIGYEKREVIARTEAIEIELKEITNQLNDVVVVAYGSQERRNVIGSVVKTSLDDVKNIPGGSFESQLQGKVAGVQITNNTGVPGETVNIRLRGANSINGNNNPLYVIDGVFISNTSLQTYDTGGKSTSPIADINPNDIASISVLKDAEATVLYGVRGANGVVIITTKRGNFNQKPKLDLNVNNGFAKAIKLWDLATGPQHAELINENYINTGGTFATRPFRPVSEGGRGLPEEQQTYDRLSQVFRTAALQNYDVSLAGGNNGTKYYISAGYNKQESILAPISFDRASFKANFDQKITNKITVGISNTLGRTHRNEGRAGDGPAGGLLQAALHTPTYLSPYNAQGVLVGRAGFDNVQLLLENYDINSTSLRYIGNLYGEAELLPGLKFRSSFGLDYTNYPESEYWNTFLISGSPNGLATSSVGQRTSLLNEQTLSYSFKVNDKHTFGILVGNTLQSDVSSTTSATGRGFANNSYKLISSAAVTTGSERWSRRNLAAFFTKLDYNFDGKYLLDFSLRADGSSAFGKDKQWGYFPGVGAAWQVKEENFLKNVDFITDLKIRTSYGITGSQNGADDFSSLGLWSGGSSYLGNPGTAPQQIANPDLGWEQTTQFNTGFDLSLFEGRLAFSFDYYRKYTSDGIISSPLAATTGFSSYTKNQIEISNRGYELGISSTNIKGKDFNWTTSFNISGNKNKIEKLSAPVKFGSRDLIWNIEGSPLYSFYLYKELYVDPQTGNVVYDDYNKDGKITAADRQVYGSVWPKFFGGMGNNFAYKGLDLGVFFSFSYGNKVYNHNRFFGEAGGARDANRIIFASNVDRWQKPGDVTNTPRPDGINNNNYKDDGSRWLEDASFLRLRSLVLGYTLPKSITERVKLDRVRLSVTANNLFLITNYTGLDPESSASSSQNAQGIDLGTPPQPRSFQFGINVSL</sequence>
<keyword evidence="6 8" id="KW-0472">Membrane</keyword>
<evidence type="ECO:0000256" key="7">
    <source>
        <dbReference type="ARBA" id="ARBA00023237"/>
    </source>
</evidence>
<dbReference type="Gene3D" id="2.60.40.1120">
    <property type="entry name" value="Carboxypeptidase-like, regulatory domain"/>
    <property type="match status" value="1"/>
</dbReference>
<dbReference type="InterPro" id="IPR036942">
    <property type="entry name" value="Beta-barrel_TonB_sf"/>
</dbReference>
<dbReference type="Gene3D" id="2.170.130.10">
    <property type="entry name" value="TonB-dependent receptor, plug domain"/>
    <property type="match status" value="1"/>
</dbReference>
<proteinExistence type="inferred from homology"/>
<evidence type="ECO:0000313" key="13">
    <source>
        <dbReference type="EMBL" id="MEJ2903575.1"/>
    </source>
</evidence>
<keyword evidence="4 8" id="KW-0812">Transmembrane</keyword>
<comment type="subcellular location">
    <subcellularLocation>
        <location evidence="1 8">Cell outer membrane</location>
        <topology evidence="1 8">Multi-pass membrane protein</topology>
    </subcellularLocation>
</comment>
<feature type="region of interest" description="Disordered" evidence="10">
    <location>
        <begin position="992"/>
        <end position="1013"/>
    </location>
</feature>
<evidence type="ECO:0000259" key="11">
    <source>
        <dbReference type="Pfam" id="PF00593"/>
    </source>
</evidence>
<feature type="compositionally biased region" description="Polar residues" evidence="10">
    <location>
        <begin position="992"/>
        <end position="1002"/>
    </location>
</feature>
<dbReference type="EMBL" id="JBBEUB010000004">
    <property type="protein sequence ID" value="MEJ2903575.1"/>
    <property type="molecule type" value="Genomic_DNA"/>
</dbReference>
<dbReference type="Pfam" id="PF13715">
    <property type="entry name" value="CarbopepD_reg_2"/>
    <property type="match status" value="1"/>
</dbReference>
<keyword evidence="2 8" id="KW-0813">Transport</keyword>
<dbReference type="SUPFAM" id="SSF56935">
    <property type="entry name" value="Porins"/>
    <property type="match status" value="1"/>
</dbReference>
<evidence type="ECO:0000256" key="10">
    <source>
        <dbReference type="SAM" id="MobiDB-lite"/>
    </source>
</evidence>
<dbReference type="InterPro" id="IPR039426">
    <property type="entry name" value="TonB-dep_rcpt-like"/>
</dbReference>
<dbReference type="Proteomes" id="UP001378956">
    <property type="component" value="Unassembled WGS sequence"/>
</dbReference>
<dbReference type="Pfam" id="PF07715">
    <property type="entry name" value="Plug"/>
    <property type="match status" value="1"/>
</dbReference>
<evidence type="ECO:0000256" key="1">
    <source>
        <dbReference type="ARBA" id="ARBA00004571"/>
    </source>
</evidence>
<feature type="domain" description="TonB-dependent receptor-like beta-barrel" evidence="11">
    <location>
        <begin position="449"/>
        <end position="980"/>
    </location>
</feature>
<evidence type="ECO:0000256" key="3">
    <source>
        <dbReference type="ARBA" id="ARBA00022452"/>
    </source>
</evidence>
<keyword evidence="3 8" id="KW-1134">Transmembrane beta strand</keyword>
<organism evidence="13 14">
    <name type="scientific">Pedobacter panaciterrae</name>
    <dbReference type="NCBI Taxonomy" id="363849"/>
    <lineage>
        <taxon>Bacteria</taxon>
        <taxon>Pseudomonadati</taxon>
        <taxon>Bacteroidota</taxon>
        <taxon>Sphingobacteriia</taxon>
        <taxon>Sphingobacteriales</taxon>
        <taxon>Sphingobacteriaceae</taxon>
        <taxon>Pedobacter</taxon>
    </lineage>
</organism>
<evidence type="ECO:0000259" key="12">
    <source>
        <dbReference type="Pfam" id="PF07715"/>
    </source>
</evidence>
<keyword evidence="5 9" id="KW-0798">TonB box</keyword>
<reference evidence="13 14" key="1">
    <citation type="submission" date="2024-03" db="EMBL/GenBank/DDBJ databases">
        <title>Sequence of Lycoming College Course Isolates.</title>
        <authorList>
            <person name="Plotts O."/>
            <person name="Newman J."/>
        </authorList>
    </citation>
    <scope>NUCLEOTIDE SEQUENCE [LARGE SCALE GENOMIC DNA]</scope>
    <source>
        <strain evidence="13 14">CJB-3</strain>
    </source>
</reference>
<name>A0ABU8NMU5_9SPHI</name>
<keyword evidence="13" id="KW-0675">Receptor</keyword>
<dbReference type="Pfam" id="PF00593">
    <property type="entry name" value="TonB_dep_Rec_b-barrel"/>
    <property type="match status" value="1"/>
</dbReference>
<dbReference type="PROSITE" id="PS52016">
    <property type="entry name" value="TONB_DEPENDENT_REC_3"/>
    <property type="match status" value="1"/>
</dbReference>
<accession>A0ABU8NMU5</accession>